<accession>A0A8C7SSP2</accession>
<dbReference type="InterPro" id="IPR023341">
    <property type="entry name" value="MABP"/>
</dbReference>
<reference evidence="2" key="3">
    <citation type="submission" date="2025-09" db="UniProtKB">
        <authorList>
            <consortium name="Ensembl"/>
        </authorList>
    </citation>
    <scope>IDENTIFICATION</scope>
</reference>
<proteinExistence type="predicted"/>
<keyword evidence="3" id="KW-1185">Reference proteome</keyword>
<dbReference type="Ensembl" id="ENSOMYT00000075247.2">
    <property type="protein sequence ID" value="ENSOMYP00000069070.2"/>
    <property type="gene ID" value="ENSOMYG00000032037.2"/>
</dbReference>
<dbReference type="InterPro" id="IPR018798">
    <property type="entry name" value="MVB12A/B"/>
</dbReference>
<dbReference type="Pfam" id="PF10240">
    <property type="entry name" value="DUF2464"/>
    <property type="match status" value="1"/>
</dbReference>
<protein>
    <submittedName>
        <fullName evidence="2">Multivesicular body subunit 12Bb</fullName>
    </submittedName>
</protein>
<dbReference type="GeneTree" id="ENSGT00940000155945"/>
<feature type="domain" description="MABP" evidence="1">
    <location>
        <begin position="17"/>
        <end position="166"/>
    </location>
</feature>
<gene>
    <name evidence="2" type="primary">MVB12B</name>
</gene>
<evidence type="ECO:0000259" key="1">
    <source>
        <dbReference type="PROSITE" id="PS51498"/>
    </source>
</evidence>
<sequence length="183" mass="20306">IPELQETLSEALPELTTEPITGVVVVVCRSKQPAGYFFVAQTTDGSNPNLWKDGLFKSKVALYVKRSQSSDVLIDMRLIDLKDTLPKGVIPIQETEPALKKRRLCVKLRLHVDTKTAVCDIQIQGMSDLTPAHYTCSAYLDRPVEGRRNILGALGLNPALCIWVLDFLTGRPQVVKVGCITFR</sequence>
<reference evidence="2" key="1">
    <citation type="submission" date="2020-07" db="EMBL/GenBank/DDBJ databases">
        <title>A long reads based de novo assembly of the rainbow trout Arlee double haploid line genome.</title>
        <authorList>
            <person name="Gao G."/>
            <person name="Palti Y."/>
        </authorList>
    </citation>
    <scope>NUCLEOTIDE SEQUENCE [LARGE SCALE GENOMIC DNA]</scope>
</reference>
<organism evidence="2 3">
    <name type="scientific">Oncorhynchus mykiss</name>
    <name type="common">Rainbow trout</name>
    <name type="synonym">Salmo gairdneri</name>
    <dbReference type="NCBI Taxonomy" id="8022"/>
    <lineage>
        <taxon>Eukaryota</taxon>
        <taxon>Metazoa</taxon>
        <taxon>Chordata</taxon>
        <taxon>Craniata</taxon>
        <taxon>Vertebrata</taxon>
        <taxon>Euteleostomi</taxon>
        <taxon>Actinopterygii</taxon>
        <taxon>Neopterygii</taxon>
        <taxon>Teleostei</taxon>
        <taxon>Protacanthopterygii</taxon>
        <taxon>Salmoniformes</taxon>
        <taxon>Salmonidae</taxon>
        <taxon>Salmoninae</taxon>
        <taxon>Oncorhynchus</taxon>
    </lineage>
</organism>
<dbReference type="GO" id="GO:0005770">
    <property type="term" value="C:late endosome"/>
    <property type="evidence" value="ECO:0007669"/>
    <property type="project" value="TreeGrafter"/>
</dbReference>
<dbReference type="Proteomes" id="UP000694395">
    <property type="component" value="Chromosome 6"/>
</dbReference>
<evidence type="ECO:0000313" key="2">
    <source>
        <dbReference type="Ensembl" id="ENSOMYP00000069070.2"/>
    </source>
</evidence>
<dbReference type="GO" id="GO:0000813">
    <property type="term" value="C:ESCRT I complex"/>
    <property type="evidence" value="ECO:0007669"/>
    <property type="project" value="InterPro"/>
</dbReference>
<dbReference type="InterPro" id="IPR040297">
    <property type="entry name" value="MVB12B"/>
</dbReference>
<dbReference type="PANTHER" id="PTHR31547:SF1">
    <property type="entry name" value="MULTIVESICULAR BODY SUBUNIT 12B"/>
    <property type="match status" value="1"/>
</dbReference>
<dbReference type="GO" id="GO:0042058">
    <property type="term" value="P:regulation of epidermal growth factor receptor signaling pathway"/>
    <property type="evidence" value="ECO:0007669"/>
    <property type="project" value="TreeGrafter"/>
</dbReference>
<dbReference type="PANTHER" id="PTHR31547">
    <property type="entry name" value="MULTIVESICULAR BODY SUBUNIT 12B"/>
    <property type="match status" value="1"/>
</dbReference>
<dbReference type="GO" id="GO:0046755">
    <property type="term" value="P:viral budding"/>
    <property type="evidence" value="ECO:0007669"/>
    <property type="project" value="TreeGrafter"/>
</dbReference>
<dbReference type="Gene3D" id="2.100.10.50">
    <property type="match status" value="1"/>
</dbReference>
<dbReference type="PROSITE" id="PS51498">
    <property type="entry name" value="MABP"/>
    <property type="match status" value="1"/>
</dbReference>
<dbReference type="AlphaFoldDB" id="A0A8C7SSP2"/>
<reference evidence="2" key="2">
    <citation type="submission" date="2025-08" db="UniProtKB">
        <authorList>
            <consortium name="Ensembl"/>
        </authorList>
    </citation>
    <scope>IDENTIFICATION</scope>
</reference>
<dbReference type="GO" id="GO:0019075">
    <property type="term" value="P:virus maturation"/>
    <property type="evidence" value="ECO:0007669"/>
    <property type="project" value="TreeGrafter"/>
</dbReference>
<name>A0A8C7SSP2_ONCMY</name>
<evidence type="ECO:0000313" key="3">
    <source>
        <dbReference type="Proteomes" id="UP000694395"/>
    </source>
</evidence>